<reference evidence="3 4" key="1">
    <citation type="journal article" date="2012" name="Appl. Environ. Microbiol.">
        <title>Draft genome sequence of a psychrotolerant sulfur-oxidizing bacterium, Sulfuricella denitrificans skB26, and proteomic insights into cold adaptation.</title>
        <authorList>
            <person name="Watanabe T."/>
            <person name="Kojima H."/>
            <person name="Fukui M."/>
        </authorList>
    </citation>
    <scope>NUCLEOTIDE SEQUENCE [LARGE SCALE GENOMIC DNA]</scope>
    <source>
        <strain evidence="4">skB26</strain>
    </source>
</reference>
<feature type="domain" description="Cds6 C-terminal" evidence="2">
    <location>
        <begin position="100"/>
        <end position="202"/>
    </location>
</feature>
<evidence type="ECO:0000259" key="2">
    <source>
        <dbReference type="Pfam" id="PF24125"/>
    </source>
</evidence>
<evidence type="ECO:0000313" key="3">
    <source>
        <dbReference type="EMBL" id="BAN36591.1"/>
    </source>
</evidence>
<accession>S6AJP6</accession>
<dbReference type="RefSeq" id="WP_009207448.1">
    <property type="nucleotide sequence ID" value="NC_022357.1"/>
</dbReference>
<keyword evidence="4" id="KW-1185">Reference proteome</keyword>
<dbReference type="HOGENOM" id="CLU_1325787_0_0_4"/>
<protein>
    <recommendedName>
        <fullName evidence="2">Cds6 C-terminal domain-containing protein</fullName>
    </recommendedName>
</protein>
<organism evidence="3 4">
    <name type="scientific">Sulfuricella denitrificans (strain DSM 22764 / NBRC 105220 / skB26)</name>
    <dbReference type="NCBI Taxonomy" id="1163617"/>
    <lineage>
        <taxon>Bacteria</taxon>
        <taxon>Pseudomonadati</taxon>
        <taxon>Pseudomonadota</taxon>
        <taxon>Betaproteobacteria</taxon>
        <taxon>Nitrosomonadales</taxon>
        <taxon>Sulfuricellaceae</taxon>
        <taxon>Sulfuricella</taxon>
    </lineage>
</organism>
<dbReference type="InterPro" id="IPR056203">
    <property type="entry name" value="Cds6_C"/>
</dbReference>
<dbReference type="Proteomes" id="UP000015559">
    <property type="component" value="Chromosome"/>
</dbReference>
<gene>
    <name evidence="3" type="ORF">SCD_n02792</name>
</gene>
<evidence type="ECO:0000256" key="1">
    <source>
        <dbReference type="SAM" id="MobiDB-lite"/>
    </source>
</evidence>
<sequence>MSIVEEAMRRLGAAQQNDSQPESEMPAPPPSPEKPVWPKLLVAGGVGFVLGAGTASTLLTPVSTPIASTRQTQEITKPVQPAYIASSPNTEEDSRQQVKLFVDSWVKAWSEQNLDNYLSAYAPEFEPPGGLTRSDWEKQRRKRLGKYHKIEIKLSGLTALSKGDTATVEFVQSFNADGFSETGLHKHLELRRQGERWLIMKEISRKE</sequence>
<feature type="region of interest" description="Disordered" evidence="1">
    <location>
        <begin position="1"/>
        <end position="37"/>
    </location>
</feature>
<dbReference type="eggNOG" id="COG4319">
    <property type="taxonomic scope" value="Bacteria"/>
</dbReference>
<proteinExistence type="predicted"/>
<evidence type="ECO:0000313" key="4">
    <source>
        <dbReference type="Proteomes" id="UP000015559"/>
    </source>
</evidence>
<dbReference type="InterPro" id="IPR032710">
    <property type="entry name" value="NTF2-like_dom_sf"/>
</dbReference>
<dbReference type="KEGG" id="sdr:SCD_n02792"/>
<dbReference type="EMBL" id="AP013066">
    <property type="protein sequence ID" value="BAN36591.1"/>
    <property type="molecule type" value="Genomic_DNA"/>
</dbReference>
<dbReference type="OrthoDB" id="9814637at2"/>
<dbReference type="Gene3D" id="3.10.450.50">
    <property type="match status" value="1"/>
</dbReference>
<dbReference type="AlphaFoldDB" id="S6AJP6"/>
<dbReference type="Pfam" id="PF24125">
    <property type="entry name" value="Cds6_C"/>
    <property type="match status" value="1"/>
</dbReference>
<feature type="compositionally biased region" description="Pro residues" evidence="1">
    <location>
        <begin position="26"/>
        <end position="35"/>
    </location>
</feature>
<dbReference type="STRING" id="1163617.SCD_n02792"/>
<name>S6AJP6_SULDS</name>
<dbReference type="SUPFAM" id="SSF54427">
    <property type="entry name" value="NTF2-like"/>
    <property type="match status" value="1"/>
</dbReference>